<organism evidence="3 4">
    <name type="scientific">Luteimonas soli</name>
    <dbReference type="NCBI Taxonomy" id="1648966"/>
    <lineage>
        <taxon>Bacteria</taxon>
        <taxon>Pseudomonadati</taxon>
        <taxon>Pseudomonadota</taxon>
        <taxon>Gammaproteobacteria</taxon>
        <taxon>Lysobacterales</taxon>
        <taxon>Lysobacteraceae</taxon>
        <taxon>Luteimonas</taxon>
    </lineage>
</organism>
<comment type="caution">
    <text evidence="3">The sequence shown here is derived from an EMBL/GenBank/DDBJ whole genome shotgun (WGS) entry which is preliminary data.</text>
</comment>
<proteinExistence type="predicted"/>
<feature type="compositionally biased region" description="Basic residues" evidence="1">
    <location>
        <begin position="1"/>
        <end position="19"/>
    </location>
</feature>
<name>A0ABV7XIA3_9GAMM</name>
<dbReference type="InterPro" id="IPR046703">
    <property type="entry name" value="DUF6776"/>
</dbReference>
<dbReference type="Proteomes" id="UP001595705">
    <property type="component" value="Unassembled WGS sequence"/>
</dbReference>
<accession>A0ABV7XIA3</accession>
<feature type="compositionally biased region" description="Pro residues" evidence="1">
    <location>
        <begin position="31"/>
        <end position="48"/>
    </location>
</feature>
<gene>
    <name evidence="3" type="ORF">ACFONC_00810</name>
</gene>
<evidence type="ECO:0000313" key="3">
    <source>
        <dbReference type="EMBL" id="MFC3714697.1"/>
    </source>
</evidence>
<dbReference type="Pfam" id="PF20567">
    <property type="entry name" value="DUF6776"/>
    <property type="match status" value="1"/>
</dbReference>
<evidence type="ECO:0000313" key="4">
    <source>
        <dbReference type="Proteomes" id="UP001595705"/>
    </source>
</evidence>
<feature type="region of interest" description="Disordered" evidence="1">
    <location>
        <begin position="1"/>
        <end position="53"/>
    </location>
</feature>
<feature type="transmembrane region" description="Helical" evidence="2">
    <location>
        <begin position="59"/>
        <end position="77"/>
    </location>
</feature>
<keyword evidence="4" id="KW-1185">Reference proteome</keyword>
<sequence>MQAHVRRWHPVAPPRRRRYTVPMTEPDQTPETPPPDEAPGAGPEPAPAPVTQQARRGKWWLALVFIASLAFGVWGAWKTFAPADTTSQPRDQRARVEALEQQAATLRRSDQISRDANRDLQGTLAERDEEIAGLRADVAFYERFVGATGQRRGLTVHQLHLQPQSDQAWHFTTTLTQNLNRGAVSSGEVTLSVEGTRDGKLQTLDWDALRQDPDAAGIAYSFKYFQEVGGDLVLPPGYQPMRVIVRLAPKSGAAVEQSFTWADATRRSEPGA</sequence>
<keyword evidence="2" id="KW-0812">Transmembrane</keyword>
<evidence type="ECO:0000256" key="2">
    <source>
        <dbReference type="SAM" id="Phobius"/>
    </source>
</evidence>
<reference evidence="4" key="1">
    <citation type="journal article" date="2019" name="Int. J. Syst. Evol. Microbiol.">
        <title>The Global Catalogue of Microorganisms (GCM) 10K type strain sequencing project: providing services to taxonomists for standard genome sequencing and annotation.</title>
        <authorList>
            <consortium name="The Broad Institute Genomics Platform"/>
            <consortium name="The Broad Institute Genome Sequencing Center for Infectious Disease"/>
            <person name="Wu L."/>
            <person name="Ma J."/>
        </authorList>
    </citation>
    <scope>NUCLEOTIDE SEQUENCE [LARGE SCALE GENOMIC DNA]</scope>
    <source>
        <strain evidence="4">KCTC 42441</strain>
    </source>
</reference>
<dbReference type="RefSeq" id="WP_386741639.1">
    <property type="nucleotide sequence ID" value="NZ_JBHRYA010000001.1"/>
</dbReference>
<evidence type="ECO:0000256" key="1">
    <source>
        <dbReference type="SAM" id="MobiDB-lite"/>
    </source>
</evidence>
<keyword evidence="2" id="KW-1133">Transmembrane helix</keyword>
<dbReference type="EMBL" id="JBHRYA010000001">
    <property type="protein sequence ID" value="MFC3714697.1"/>
    <property type="molecule type" value="Genomic_DNA"/>
</dbReference>
<protein>
    <submittedName>
        <fullName evidence="3">DUF6776 family protein</fullName>
    </submittedName>
</protein>
<keyword evidence="2" id="KW-0472">Membrane</keyword>